<dbReference type="AlphaFoldDB" id="A0A437LR25"/>
<dbReference type="Proteomes" id="UP000288587">
    <property type="component" value="Unassembled WGS sequence"/>
</dbReference>
<feature type="transmembrane region" description="Helical" evidence="1">
    <location>
        <begin position="20"/>
        <end position="39"/>
    </location>
</feature>
<proteinExistence type="predicted"/>
<dbReference type="InterPro" id="IPR053824">
    <property type="entry name" value="DUF7010"/>
</dbReference>
<dbReference type="RefSeq" id="WP_127680456.1">
    <property type="nucleotide sequence ID" value="NZ_SACM01000001.1"/>
</dbReference>
<keyword evidence="1" id="KW-0812">Transmembrane</keyword>
<keyword evidence="3" id="KW-1185">Reference proteome</keyword>
<comment type="caution">
    <text evidence="2">The sequence shown here is derived from an EMBL/GenBank/DDBJ whole genome shotgun (WGS) entry which is preliminary data.</text>
</comment>
<protein>
    <submittedName>
        <fullName evidence="2">Uncharacterized protein</fullName>
    </submittedName>
</protein>
<keyword evidence="1" id="KW-1133">Transmembrane helix</keyword>
<evidence type="ECO:0000256" key="1">
    <source>
        <dbReference type="SAM" id="Phobius"/>
    </source>
</evidence>
<evidence type="ECO:0000313" key="3">
    <source>
        <dbReference type="Proteomes" id="UP000288587"/>
    </source>
</evidence>
<feature type="transmembrane region" description="Helical" evidence="1">
    <location>
        <begin position="45"/>
        <end position="62"/>
    </location>
</feature>
<feature type="transmembrane region" description="Helical" evidence="1">
    <location>
        <begin position="158"/>
        <end position="175"/>
    </location>
</feature>
<dbReference type="EMBL" id="SACM01000001">
    <property type="protein sequence ID" value="RVT87859.1"/>
    <property type="molecule type" value="Genomic_DNA"/>
</dbReference>
<accession>A0A437LR25</accession>
<dbReference type="OrthoDB" id="7630092at2"/>
<organism evidence="2 3">
    <name type="scientific">Inhella crocodyli</name>
    <dbReference type="NCBI Taxonomy" id="2499851"/>
    <lineage>
        <taxon>Bacteria</taxon>
        <taxon>Pseudomonadati</taxon>
        <taxon>Pseudomonadota</taxon>
        <taxon>Betaproteobacteria</taxon>
        <taxon>Burkholderiales</taxon>
        <taxon>Sphaerotilaceae</taxon>
        <taxon>Inhella</taxon>
    </lineage>
</organism>
<dbReference type="Pfam" id="PF22765">
    <property type="entry name" value="DUF7010"/>
    <property type="match status" value="1"/>
</dbReference>
<feature type="transmembrane region" description="Helical" evidence="1">
    <location>
        <begin position="110"/>
        <end position="128"/>
    </location>
</feature>
<name>A0A437LR25_9BURK</name>
<sequence length="198" mass="21728">MNAPALTLDQELAAFRQRRFLAMPLAGSVAWALVGLAGLALDPRWHLLAMFVLTGCIAYLGMGLSKLTGEDFMAQRHRNRFDALFMLSVGQALLAYAIAIPVAVARPDTAVFTVGMLTGFMWLPCAWLMGHWIAAFHAVARTLLILLAWWWAPTQGMVCVPLIVLAMYGITIVTLERRWQAQQGDRGAAAKMAACPTR</sequence>
<evidence type="ECO:0000313" key="2">
    <source>
        <dbReference type="EMBL" id="RVT87859.1"/>
    </source>
</evidence>
<reference evidence="2 3" key="1">
    <citation type="submission" date="2019-01" db="EMBL/GenBank/DDBJ databases">
        <authorList>
            <person name="Chen W.-M."/>
        </authorList>
    </citation>
    <scope>NUCLEOTIDE SEQUENCE [LARGE SCALE GENOMIC DNA]</scope>
    <source>
        <strain evidence="2 3">CCP-18</strain>
    </source>
</reference>
<gene>
    <name evidence="2" type="ORF">EOD73_02230</name>
</gene>
<keyword evidence="1" id="KW-0472">Membrane</keyword>
<feature type="transmembrane region" description="Helical" evidence="1">
    <location>
        <begin position="83"/>
        <end position="104"/>
    </location>
</feature>